<protein>
    <submittedName>
        <fullName evidence="2">Uncharacterized protein</fullName>
    </submittedName>
</protein>
<evidence type="ECO:0000313" key="2">
    <source>
        <dbReference type="EMBL" id="GEN76116.1"/>
    </source>
</evidence>
<dbReference type="AlphaFoldDB" id="A0A511YLU3"/>
<dbReference type="OrthoDB" id="1263582at2"/>
<dbReference type="RefSeq" id="WP_146941047.1">
    <property type="nucleotide sequence ID" value="NZ_BJYJ01000008.1"/>
</dbReference>
<feature type="transmembrane region" description="Helical" evidence="1">
    <location>
        <begin position="134"/>
        <end position="156"/>
    </location>
</feature>
<sequence length="191" mass="21346">MNWKLLFNPFGIYSEKQLLVSGILITLAGSFVGSLFNVTFDGVLDVHQYETDFLTGLKENGINIACIFLVLFILGKLINRKTRAVDILNTSMVSRFPQYISALITALPVLKKVEDEIISHQGDLQHLNFQSLDLMLLFIISILLLALTAYYITLLVNGFRTSVNAKKWPHFAGFAVALIIAEILSKLLISL</sequence>
<comment type="caution">
    <text evidence="2">The sequence shown here is derived from an EMBL/GenBank/DDBJ whole genome shotgun (WGS) entry which is preliminary data.</text>
</comment>
<name>A0A511YLU3_9FLAO</name>
<keyword evidence="1" id="KW-0472">Membrane</keyword>
<feature type="transmembrane region" description="Helical" evidence="1">
    <location>
        <begin position="60"/>
        <end position="78"/>
    </location>
</feature>
<proteinExistence type="predicted"/>
<keyword evidence="3" id="KW-1185">Reference proteome</keyword>
<accession>A0A511YLU3</accession>
<evidence type="ECO:0000256" key="1">
    <source>
        <dbReference type="SAM" id="Phobius"/>
    </source>
</evidence>
<dbReference type="Proteomes" id="UP000321863">
    <property type="component" value="Unassembled WGS sequence"/>
</dbReference>
<keyword evidence="1" id="KW-0812">Transmembrane</keyword>
<organism evidence="2 3">
    <name type="scientific">Chryseobacterium hagamense</name>
    <dbReference type="NCBI Taxonomy" id="395935"/>
    <lineage>
        <taxon>Bacteria</taxon>
        <taxon>Pseudomonadati</taxon>
        <taxon>Bacteroidota</taxon>
        <taxon>Flavobacteriia</taxon>
        <taxon>Flavobacteriales</taxon>
        <taxon>Weeksellaceae</taxon>
        <taxon>Chryseobacterium group</taxon>
        <taxon>Chryseobacterium</taxon>
    </lineage>
</organism>
<gene>
    <name evidence="2" type="ORF">CHA01nite_18560</name>
</gene>
<keyword evidence="1" id="KW-1133">Transmembrane helix</keyword>
<feature type="transmembrane region" description="Helical" evidence="1">
    <location>
        <begin position="168"/>
        <end position="189"/>
    </location>
</feature>
<dbReference type="EMBL" id="BJYJ01000008">
    <property type="protein sequence ID" value="GEN76116.1"/>
    <property type="molecule type" value="Genomic_DNA"/>
</dbReference>
<feature type="transmembrane region" description="Helical" evidence="1">
    <location>
        <begin position="18"/>
        <end position="40"/>
    </location>
</feature>
<reference evidence="2 3" key="1">
    <citation type="submission" date="2019-07" db="EMBL/GenBank/DDBJ databases">
        <title>Whole genome shotgun sequence of Chryseobacterium hagamense NBRC 105253.</title>
        <authorList>
            <person name="Hosoyama A."/>
            <person name="Uohara A."/>
            <person name="Ohji S."/>
            <person name="Ichikawa N."/>
        </authorList>
    </citation>
    <scope>NUCLEOTIDE SEQUENCE [LARGE SCALE GENOMIC DNA]</scope>
    <source>
        <strain evidence="2 3">NBRC 105253</strain>
    </source>
</reference>
<evidence type="ECO:0000313" key="3">
    <source>
        <dbReference type="Proteomes" id="UP000321863"/>
    </source>
</evidence>